<feature type="disulfide bond" evidence="12">
    <location>
        <begin position="24"/>
        <end position="33"/>
    </location>
</feature>
<reference evidence="16" key="1">
    <citation type="submission" date="2019-06" db="EMBL/GenBank/DDBJ databases">
        <authorList>
            <consortium name="Wellcome Sanger Institute Data Sharing"/>
        </authorList>
    </citation>
    <scope>NUCLEOTIDE SEQUENCE [LARGE SCALE GENOMIC DNA]</scope>
</reference>
<evidence type="ECO:0000256" key="9">
    <source>
        <dbReference type="ARBA" id="ARBA00023157"/>
    </source>
</evidence>
<evidence type="ECO:0000256" key="11">
    <source>
        <dbReference type="ARBA" id="ARBA00023292"/>
    </source>
</evidence>
<dbReference type="Gene3D" id="2.60.120.200">
    <property type="match status" value="4"/>
</dbReference>
<keyword evidence="3" id="KW-0272">Extracellular matrix</keyword>
<evidence type="ECO:0000256" key="13">
    <source>
        <dbReference type="SAM" id="Coils"/>
    </source>
</evidence>
<dbReference type="SMART" id="SM00180">
    <property type="entry name" value="EGF_Lam"/>
    <property type="match status" value="2"/>
</dbReference>
<dbReference type="SMART" id="SM00282">
    <property type="entry name" value="LamG"/>
    <property type="match status" value="2"/>
</dbReference>
<dbReference type="Pfam" id="PF24973">
    <property type="entry name" value="EGF_LMN_ATRN"/>
    <property type="match status" value="1"/>
</dbReference>
<feature type="domain" description="Laminin EGF-like" evidence="15">
    <location>
        <begin position="52"/>
        <end position="106"/>
    </location>
</feature>
<feature type="domain" description="Laminin G" evidence="14">
    <location>
        <begin position="847"/>
        <end position="1018"/>
    </location>
</feature>
<proteinExistence type="predicted"/>
<dbReference type="Gene3D" id="2.10.25.10">
    <property type="entry name" value="Laminin"/>
    <property type="match status" value="2"/>
</dbReference>
<dbReference type="AlphaFoldDB" id="A0A667Z8V5"/>
<feature type="coiled-coil region" evidence="13">
    <location>
        <begin position="239"/>
        <end position="273"/>
    </location>
</feature>
<evidence type="ECO:0000256" key="5">
    <source>
        <dbReference type="ARBA" id="ARBA00022737"/>
    </source>
</evidence>
<dbReference type="GO" id="GO:0007155">
    <property type="term" value="P:cell adhesion"/>
    <property type="evidence" value="ECO:0007669"/>
    <property type="project" value="UniProtKB-KW"/>
</dbReference>
<dbReference type="InterPro" id="IPR013320">
    <property type="entry name" value="ConA-like_dom_sf"/>
</dbReference>
<keyword evidence="7" id="KW-0130">Cell adhesion</keyword>
<reference evidence="16" key="3">
    <citation type="submission" date="2025-09" db="UniProtKB">
        <authorList>
            <consortium name="Ensembl"/>
        </authorList>
    </citation>
    <scope>IDENTIFICATION</scope>
</reference>
<feature type="domain" description="Laminin EGF-like" evidence="15">
    <location>
        <begin position="5"/>
        <end position="51"/>
    </location>
</feature>
<dbReference type="PROSITE" id="PS50027">
    <property type="entry name" value="EGF_LAM_2"/>
    <property type="match status" value="2"/>
</dbReference>
<name>A0A667Z8V5_9TELE</name>
<evidence type="ECO:0000256" key="8">
    <source>
        <dbReference type="ARBA" id="ARBA00023054"/>
    </source>
</evidence>
<dbReference type="Ensembl" id="ENSMMDT00005037589.1">
    <property type="protein sequence ID" value="ENSMMDP00005036797.1"/>
    <property type="gene ID" value="ENSMMDG00005017213.1"/>
</dbReference>
<dbReference type="FunFam" id="2.10.25.10:FF:000065">
    <property type="entry name" value="Laminin subunit beta 1"/>
    <property type="match status" value="1"/>
</dbReference>
<dbReference type="PANTHER" id="PTHR15036:SF67">
    <property type="entry name" value="LAMININ SUBUNIT ALPHA-LIKE PROTEIN"/>
    <property type="match status" value="1"/>
</dbReference>
<keyword evidence="6" id="KW-0084">Basement membrane</keyword>
<keyword evidence="11 12" id="KW-0424">Laminin EGF-like domain</keyword>
<feature type="disulfide bond" evidence="12">
    <location>
        <begin position="90"/>
        <end position="104"/>
    </location>
</feature>
<dbReference type="InterPro" id="IPR056863">
    <property type="entry name" value="LMN_ATRN_NET-like_EGF"/>
</dbReference>
<keyword evidence="2" id="KW-0964">Secreted</keyword>
<keyword evidence="10" id="KW-0325">Glycoprotein</keyword>
<feature type="domain" description="Laminin G" evidence="14">
    <location>
        <begin position="1025"/>
        <end position="1192"/>
    </location>
</feature>
<dbReference type="Proteomes" id="UP000472263">
    <property type="component" value="Chromosome 17"/>
</dbReference>
<dbReference type="Pfam" id="PF02210">
    <property type="entry name" value="Laminin_G_2"/>
    <property type="match status" value="2"/>
</dbReference>
<dbReference type="InterPro" id="IPR001791">
    <property type="entry name" value="Laminin_G"/>
</dbReference>
<keyword evidence="8 13" id="KW-0175">Coiled coil</keyword>
<dbReference type="InterPro" id="IPR000742">
    <property type="entry name" value="EGF"/>
</dbReference>
<feature type="coiled-coil region" evidence="13">
    <location>
        <begin position="140"/>
        <end position="167"/>
    </location>
</feature>
<protein>
    <submittedName>
        <fullName evidence="16">Si:ch211-241e1.3</fullName>
    </submittedName>
</protein>
<feature type="disulfide bond" evidence="12">
    <location>
        <begin position="78"/>
        <end position="87"/>
    </location>
</feature>
<accession>A0A667Z8V5</accession>
<dbReference type="Pfam" id="PF00053">
    <property type="entry name" value="EGF_laminin"/>
    <property type="match status" value="1"/>
</dbReference>
<evidence type="ECO:0000259" key="15">
    <source>
        <dbReference type="PROSITE" id="PS50027"/>
    </source>
</evidence>
<evidence type="ECO:0000256" key="1">
    <source>
        <dbReference type="ARBA" id="ARBA00004302"/>
    </source>
</evidence>
<dbReference type="PANTHER" id="PTHR15036">
    <property type="entry name" value="PIKACHURIN-LIKE PROTEIN"/>
    <property type="match status" value="1"/>
</dbReference>
<keyword evidence="4" id="KW-0732">Signal</keyword>
<dbReference type="SUPFAM" id="SSF49899">
    <property type="entry name" value="Concanavalin A-like lectins/glucanases"/>
    <property type="match status" value="4"/>
</dbReference>
<dbReference type="InterPro" id="IPR002049">
    <property type="entry name" value="LE_dom"/>
</dbReference>
<dbReference type="InterPro" id="IPR050372">
    <property type="entry name" value="Neurexin-related_CASP"/>
</dbReference>
<evidence type="ECO:0000313" key="17">
    <source>
        <dbReference type="Proteomes" id="UP000472263"/>
    </source>
</evidence>
<dbReference type="GO" id="GO:0005604">
    <property type="term" value="C:basement membrane"/>
    <property type="evidence" value="ECO:0007669"/>
    <property type="project" value="UniProtKB-SubCell"/>
</dbReference>
<evidence type="ECO:0000313" key="16">
    <source>
        <dbReference type="Ensembl" id="ENSMMDP00005036797.1"/>
    </source>
</evidence>
<dbReference type="InterPro" id="IPR010307">
    <property type="entry name" value="Laminin_dom_II"/>
</dbReference>
<sequence>RCVPCDCNGLANECDDRTGKCLNCQYNTAGDHCERCKEGYYGNPAQRTCRVCPCPSEVASKSFAVGCREISGAFQCICRTGYTGERCERCAPGFYGDPKTGGSCHITLMHHLLSFLMCKNTLEPKDTNTDEQCQECDNCAQTLLNDLEKLDNDLGRIKTQLDNASASATSQDRLEKLEKAISDTKVACQSVMSPCFVSFKAAKRDEKKQNHLCSVALSPVLEHIKANVSKQCDQNEAAAEKIRGLLKDYEAKLKDLDEALKEAVDTVKKANTQNGLNAQAMDDLQVSTHESSSLSFMKIMWEYEQLAAQLDGAKTDLTKKVNELSQAADKEDIVRQAEDHADELKRLAKELEDAVRSSSGHSDVRNAMDAIETYKNITDAINAAEEAANEAKDAADKALNVSLFSRLDFYITEHTLLFIIHCIFARLRFFFSTYKSTSHSLFAVKDLLNTIPSLNDKISEVESLTSELSPVTNISENIKKIKELIEQARDAANRIVVPMKFTGNGHVELRPPKDLEDLKAYTALSLSLQRPKTDSRGDGARRRRQSAAKEDMFVLYLGNKDSSKDYIGMYLENNVLHCVYKLNGVENDIESFEITGSSSESAFFDKVDLNRIYEDAEVVLTKLFTSNTPDAPLKKNLAPEQTKNLLNLSPDDVVFYVGGYPDSFTPPAPLNHPKYKGCIEFSSFNDRFISLYNFQKAVNINLETPCKRELKPHVHLMVFQECIFKCTHPDLSLSSIQEGDGTEILIVLESVGAKQIRVRKSNKDLVHADVEYTKGDFKEYYIGGAPQDLREKNNITTQPLKGCLRNVKLNSKFQSFEEKVGVSRGCTPDFLVRHYKMSSKAKNTLLCQQFQDEHHTCAGASPRGDTFLYLPYRPHFSLDVRTRSPEGLLFFAATRGGRSHLALYMSKGRIRFSVGKQKEIFNREKYNDGKWHSVSGFLEKKKFRLVVDGIRAQDGQLTNDEVASMDFMSPLYLGSAPESLHKELKILPKQSVLGCVRSFKMNGAPMPEPTTNRGVGPCFQGQTQSGAYFSGNGAHVILEDSIVSSDFELLFSIRPRSPTGVLLHVGDSNRTRQGSTTGHYLNIYMLRGEVRLSERANSEAVPTWVSVLPKTPLCDGLFHKISGKIFTVSNELELWISQIHYMSLSAAERSMHQMLPVTSSFVGCLQNIWINNSPVSLERLSRVFGPVNLRECPAG</sequence>
<evidence type="ECO:0000256" key="6">
    <source>
        <dbReference type="ARBA" id="ARBA00022869"/>
    </source>
</evidence>
<feature type="coiled-coil region" evidence="13">
    <location>
        <begin position="303"/>
        <end position="401"/>
    </location>
</feature>
<keyword evidence="9 12" id="KW-1015">Disulfide bond</keyword>
<organism evidence="16 17">
    <name type="scientific">Myripristis murdjan</name>
    <name type="common">pinecone soldierfish</name>
    <dbReference type="NCBI Taxonomy" id="586833"/>
    <lineage>
        <taxon>Eukaryota</taxon>
        <taxon>Metazoa</taxon>
        <taxon>Chordata</taxon>
        <taxon>Craniata</taxon>
        <taxon>Vertebrata</taxon>
        <taxon>Euteleostomi</taxon>
        <taxon>Actinopterygii</taxon>
        <taxon>Neopterygii</taxon>
        <taxon>Teleostei</taxon>
        <taxon>Neoteleostei</taxon>
        <taxon>Acanthomorphata</taxon>
        <taxon>Holocentriformes</taxon>
        <taxon>Holocentridae</taxon>
        <taxon>Myripristis</taxon>
    </lineage>
</organism>
<dbReference type="GO" id="GO:0005576">
    <property type="term" value="C:extracellular region"/>
    <property type="evidence" value="ECO:0007669"/>
    <property type="project" value="UniProtKB-ARBA"/>
</dbReference>
<dbReference type="PROSITE" id="PS01248">
    <property type="entry name" value="EGF_LAM_1"/>
    <property type="match status" value="1"/>
</dbReference>
<dbReference type="Pfam" id="PF06009">
    <property type="entry name" value="Laminin_II"/>
    <property type="match status" value="1"/>
</dbReference>
<keyword evidence="5" id="KW-0677">Repeat</keyword>
<evidence type="ECO:0000259" key="14">
    <source>
        <dbReference type="PROSITE" id="PS50025"/>
    </source>
</evidence>
<dbReference type="CDD" id="cd00110">
    <property type="entry name" value="LamG"/>
    <property type="match status" value="2"/>
</dbReference>
<evidence type="ECO:0000256" key="7">
    <source>
        <dbReference type="ARBA" id="ARBA00022889"/>
    </source>
</evidence>
<dbReference type="SUPFAM" id="SSF57196">
    <property type="entry name" value="EGF/Laminin"/>
    <property type="match status" value="1"/>
</dbReference>
<dbReference type="SMART" id="SM00181">
    <property type="entry name" value="EGF"/>
    <property type="match status" value="2"/>
</dbReference>
<keyword evidence="17" id="KW-1185">Reference proteome</keyword>
<dbReference type="GeneTree" id="ENSGT00940000155638"/>
<dbReference type="FunFam" id="2.60.120.200:FF:000150">
    <property type="entry name" value="Laminin subunit alpha 5"/>
    <property type="match status" value="1"/>
</dbReference>
<comment type="subcellular location">
    <subcellularLocation>
        <location evidence="1">Secreted</location>
        <location evidence="1">Extracellular space</location>
        <location evidence="1">Extracellular matrix</location>
        <location evidence="1">Basement membrane</location>
    </subcellularLocation>
</comment>
<evidence type="ECO:0000256" key="3">
    <source>
        <dbReference type="ARBA" id="ARBA00022530"/>
    </source>
</evidence>
<reference evidence="16" key="2">
    <citation type="submission" date="2025-08" db="UniProtKB">
        <authorList>
            <consortium name="Ensembl"/>
        </authorList>
    </citation>
    <scope>IDENTIFICATION</scope>
</reference>
<dbReference type="CDD" id="cd00055">
    <property type="entry name" value="EGF_Lam"/>
    <property type="match status" value="2"/>
</dbReference>
<evidence type="ECO:0000256" key="10">
    <source>
        <dbReference type="ARBA" id="ARBA00023180"/>
    </source>
</evidence>
<dbReference type="PROSITE" id="PS50025">
    <property type="entry name" value="LAM_G_DOMAIN"/>
    <property type="match status" value="2"/>
</dbReference>
<evidence type="ECO:0000256" key="4">
    <source>
        <dbReference type="ARBA" id="ARBA00022729"/>
    </source>
</evidence>
<comment type="caution">
    <text evidence="12">Lacks conserved residue(s) required for the propagation of feature annotation.</text>
</comment>
<evidence type="ECO:0000256" key="12">
    <source>
        <dbReference type="PROSITE-ProRule" id="PRU00460"/>
    </source>
</evidence>
<evidence type="ECO:0000256" key="2">
    <source>
        <dbReference type="ARBA" id="ARBA00022525"/>
    </source>
</evidence>